<evidence type="ECO:0000313" key="1">
    <source>
        <dbReference type="EMBL" id="GAH70092.1"/>
    </source>
</evidence>
<dbReference type="EMBL" id="BARU01032354">
    <property type="protein sequence ID" value="GAH70092.1"/>
    <property type="molecule type" value="Genomic_DNA"/>
</dbReference>
<name>X1HKU9_9ZZZZ</name>
<gene>
    <name evidence="1" type="ORF">S03H2_51037</name>
</gene>
<protein>
    <submittedName>
        <fullName evidence="1">Uncharacterized protein</fullName>
    </submittedName>
</protein>
<organism evidence="1">
    <name type="scientific">marine sediment metagenome</name>
    <dbReference type="NCBI Taxonomy" id="412755"/>
    <lineage>
        <taxon>unclassified sequences</taxon>
        <taxon>metagenomes</taxon>
        <taxon>ecological metagenomes</taxon>
    </lineage>
</organism>
<sequence>MGHFISDEVIRVDAGNDEWVDIKRQLSVGDYERIARESPDEKPEGRIIATLIVLIKKWNLKDGDKEMPLNRESIERLDADLATQIIAELGKQTSAKKA</sequence>
<accession>X1HKU9</accession>
<comment type="caution">
    <text evidence="1">The sequence shown here is derived from an EMBL/GenBank/DDBJ whole genome shotgun (WGS) entry which is preliminary data.</text>
</comment>
<proteinExistence type="predicted"/>
<reference evidence="1" key="1">
    <citation type="journal article" date="2014" name="Front. Microbiol.">
        <title>High frequency of phylogenetically diverse reductive dehalogenase-homologous genes in deep subseafloor sedimentary metagenomes.</title>
        <authorList>
            <person name="Kawai M."/>
            <person name="Futagami T."/>
            <person name="Toyoda A."/>
            <person name="Takaki Y."/>
            <person name="Nishi S."/>
            <person name="Hori S."/>
            <person name="Arai W."/>
            <person name="Tsubouchi T."/>
            <person name="Morono Y."/>
            <person name="Uchiyama I."/>
            <person name="Ito T."/>
            <person name="Fujiyama A."/>
            <person name="Inagaki F."/>
            <person name="Takami H."/>
        </authorList>
    </citation>
    <scope>NUCLEOTIDE SEQUENCE</scope>
    <source>
        <strain evidence="1">Expedition CK06-06</strain>
    </source>
</reference>
<dbReference type="AlphaFoldDB" id="X1HKU9"/>